<dbReference type="RefSeq" id="WP_209650158.1">
    <property type="nucleotide sequence ID" value="NZ_JBEPNV010000001.1"/>
</dbReference>
<dbReference type="Proteomes" id="UP001549119">
    <property type="component" value="Unassembled WGS sequence"/>
</dbReference>
<protein>
    <submittedName>
        <fullName evidence="1">Uncharacterized protein</fullName>
    </submittedName>
</protein>
<proteinExistence type="predicted"/>
<gene>
    <name evidence="1" type="ORF">ABIC20_000268</name>
</gene>
<evidence type="ECO:0000313" key="1">
    <source>
        <dbReference type="EMBL" id="MET3862959.1"/>
    </source>
</evidence>
<name>A0ABV2N8Y6_9HYPH</name>
<organism evidence="1 2">
    <name type="scientific">Methylobacterium radiotolerans</name>
    <dbReference type="NCBI Taxonomy" id="31998"/>
    <lineage>
        <taxon>Bacteria</taxon>
        <taxon>Pseudomonadati</taxon>
        <taxon>Pseudomonadota</taxon>
        <taxon>Alphaproteobacteria</taxon>
        <taxon>Hyphomicrobiales</taxon>
        <taxon>Methylobacteriaceae</taxon>
        <taxon>Methylobacterium</taxon>
    </lineage>
</organism>
<dbReference type="EMBL" id="JBEPNW010000002">
    <property type="protein sequence ID" value="MET3862959.1"/>
    <property type="molecule type" value="Genomic_DNA"/>
</dbReference>
<sequence length="405" mass="46831">MLYTLSLKDGSNFIYPFTRPDQTGQHEFAQLASNPEHPEFARKLAILASVNRTCVLSSEEFCYLSVTSLQKLREALPCADFTIIYYQRNLLPLLYSWWQELIKHGSSDHFPSFLLNTILNPSSLHLLVPDFMLNNWAHVFGRDAIKIFLYDKITDVARQFASDVLEIDLVTKEQTKSNRSYDYLECEMMRLWNIRGFSGSDILQTPSIHVVRAKVAERSNRFLENLSLNYHRSEFAAIEDLLISRWGDRIEGFYGGQLFADRERSFSYISANFWSANPDLVAAMCEFAERTKQKELDLMPSLTNPPHNSLRETGMDTWNQLEIILCAARQREQLLEARLDKQTEQTRALEIVISALIASMRWRGLDRSKFKMLMTEIAQSTPSVGKVAARHEMYLYQSQRVLGPR</sequence>
<reference evidence="1 2" key="1">
    <citation type="submission" date="2024-06" db="EMBL/GenBank/DDBJ databases">
        <title>Genomics of switchgrass bacterial isolates.</title>
        <authorList>
            <person name="Shade A."/>
        </authorList>
    </citation>
    <scope>NUCLEOTIDE SEQUENCE [LARGE SCALE GENOMIC DNA]</scope>
    <source>
        <strain evidence="1 2">PvP084</strain>
    </source>
</reference>
<accession>A0ABV2N8Y6</accession>
<keyword evidence="2" id="KW-1185">Reference proteome</keyword>
<comment type="caution">
    <text evidence="1">The sequence shown here is derived from an EMBL/GenBank/DDBJ whole genome shotgun (WGS) entry which is preliminary data.</text>
</comment>
<evidence type="ECO:0000313" key="2">
    <source>
        <dbReference type="Proteomes" id="UP001549119"/>
    </source>
</evidence>